<dbReference type="EMBL" id="BAABIQ010000003">
    <property type="protein sequence ID" value="GAA4780053.1"/>
    <property type="molecule type" value="Genomic_DNA"/>
</dbReference>
<accession>A0ABP9AE50</accession>
<feature type="domain" description="O-antigen ligase-related" evidence="6">
    <location>
        <begin position="207"/>
        <end position="336"/>
    </location>
</feature>
<name>A0ABP9AE50_9SPHI</name>
<dbReference type="PANTHER" id="PTHR37422">
    <property type="entry name" value="TEICHURONIC ACID BIOSYNTHESIS PROTEIN TUAE"/>
    <property type="match status" value="1"/>
</dbReference>
<reference evidence="8" key="1">
    <citation type="journal article" date="2019" name="Int. J. Syst. Evol. Microbiol.">
        <title>The Global Catalogue of Microorganisms (GCM) 10K type strain sequencing project: providing services to taxonomists for standard genome sequencing and annotation.</title>
        <authorList>
            <consortium name="The Broad Institute Genomics Platform"/>
            <consortium name="The Broad Institute Genome Sequencing Center for Infectious Disease"/>
            <person name="Wu L."/>
            <person name="Ma J."/>
        </authorList>
    </citation>
    <scope>NUCLEOTIDE SEQUENCE [LARGE SCALE GENOMIC DNA]</scope>
    <source>
        <strain evidence="8">JCM 18200</strain>
    </source>
</reference>
<keyword evidence="4 5" id="KW-0472">Membrane</keyword>
<comment type="subcellular location">
    <subcellularLocation>
        <location evidence="1">Membrane</location>
        <topology evidence="1">Multi-pass membrane protein</topology>
    </subcellularLocation>
</comment>
<dbReference type="InterPro" id="IPR051533">
    <property type="entry name" value="WaaL-like"/>
</dbReference>
<feature type="transmembrane region" description="Helical" evidence="5">
    <location>
        <begin position="20"/>
        <end position="46"/>
    </location>
</feature>
<organism evidence="7 8">
    <name type="scientific">Olivibacter ginsenosidimutans</name>
    <dbReference type="NCBI Taxonomy" id="1176537"/>
    <lineage>
        <taxon>Bacteria</taxon>
        <taxon>Pseudomonadati</taxon>
        <taxon>Bacteroidota</taxon>
        <taxon>Sphingobacteriia</taxon>
        <taxon>Sphingobacteriales</taxon>
        <taxon>Sphingobacteriaceae</taxon>
        <taxon>Olivibacter</taxon>
    </lineage>
</organism>
<feature type="transmembrane region" description="Helical" evidence="5">
    <location>
        <begin position="379"/>
        <end position="396"/>
    </location>
</feature>
<evidence type="ECO:0000256" key="5">
    <source>
        <dbReference type="SAM" id="Phobius"/>
    </source>
</evidence>
<feature type="transmembrane region" description="Helical" evidence="5">
    <location>
        <begin position="356"/>
        <end position="373"/>
    </location>
</feature>
<dbReference type="NCBIfam" id="TIGR04370">
    <property type="entry name" value="glyco_rpt_poly"/>
    <property type="match status" value="1"/>
</dbReference>
<keyword evidence="3 5" id="KW-1133">Transmembrane helix</keyword>
<dbReference type="Proteomes" id="UP001501411">
    <property type="component" value="Unassembled WGS sequence"/>
</dbReference>
<feature type="transmembrane region" description="Helical" evidence="5">
    <location>
        <begin position="325"/>
        <end position="344"/>
    </location>
</feature>
<gene>
    <name evidence="7" type="ORF">GCM10023231_03670</name>
</gene>
<evidence type="ECO:0000256" key="4">
    <source>
        <dbReference type="ARBA" id="ARBA00023136"/>
    </source>
</evidence>
<dbReference type="InterPro" id="IPR007016">
    <property type="entry name" value="O-antigen_ligase-rel_domated"/>
</dbReference>
<evidence type="ECO:0000313" key="8">
    <source>
        <dbReference type="Proteomes" id="UP001501411"/>
    </source>
</evidence>
<protein>
    <recommendedName>
        <fullName evidence="6">O-antigen ligase-related domain-containing protein</fullName>
    </recommendedName>
</protein>
<feature type="transmembrane region" description="Helical" evidence="5">
    <location>
        <begin position="208"/>
        <end position="236"/>
    </location>
</feature>
<sequence length="404" mass="46461">METLSDKSKASTVERLAEILFCLSLFSVFLPWKIYPIVFLCSAIIYLTVSYKQSAATLKQGLKNPWFLSLLVFTLYASISYLLTFDGRAQITTNFIKLLINVLFFCAAIFWLSARDNRRLLGNIDRCLHLIFILCLLQLLLYHQHFHFNLLSGASSSAKGSMLYQEEFFFWGLADKNMFGARIALLGFAYILIPLIQKNSIHCWRIVFIFLLAYLSLSRTPIVALLIGVFLLFWLFSNRTVKITLIGLSCIVLPVVIHKLIRIDQLTSSNDGMGVRITYWKAFFQHIDAISPLGNGFLKGGEFLQHYAAYYHGEPHIHNTFLSCYLEFGWVGFLSYSLFLGFFYRYCMNRNQVHSFWLAAFLPLLAIMMILYSGYDNDIILYLLLIFILGTNRKIAIDTVKIKG</sequence>
<comment type="caution">
    <text evidence="7">The sequence shown here is derived from an EMBL/GenBank/DDBJ whole genome shotgun (WGS) entry which is preliminary data.</text>
</comment>
<keyword evidence="2 5" id="KW-0812">Transmembrane</keyword>
<dbReference type="Pfam" id="PF04932">
    <property type="entry name" value="Wzy_C"/>
    <property type="match status" value="1"/>
</dbReference>
<evidence type="ECO:0000256" key="2">
    <source>
        <dbReference type="ARBA" id="ARBA00022692"/>
    </source>
</evidence>
<evidence type="ECO:0000256" key="1">
    <source>
        <dbReference type="ARBA" id="ARBA00004141"/>
    </source>
</evidence>
<evidence type="ECO:0000259" key="6">
    <source>
        <dbReference type="Pfam" id="PF04932"/>
    </source>
</evidence>
<keyword evidence="8" id="KW-1185">Reference proteome</keyword>
<feature type="transmembrane region" description="Helical" evidence="5">
    <location>
        <begin position="179"/>
        <end position="196"/>
    </location>
</feature>
<proteinExistence type="predicted"/>
<dbReference type="PANTHER" id="PTHR37422:SF13">
    <property type="entry name" value="LIPOPOLYSACCHARIDE BIOSYNTHESIS PROTEIN PA4999-RELATED"/>
    <property type="match status" value="1"/>
</dbReference>
<feature type="transmembrane region" description="Helical" evidence="5">
    <location>
        <begin position="95"/>
        <end position="114"/>
    </location>
</feature>
<dbReference type="RefSeq" id="WP_345229984.1">
    <property type="nucleotide sequence ID" value="NZ_BAABIQ010000003.1"/>
</dbReference>
<evidence type="ECO:0000313" key="7">
    <source>
        <dbReference type="EMBL" id="GAA4780053.1"/>
    </source>
</evidence>
<feature type="transmembrane region" description="Helical" evidence="5">
    <location>
        <begin position="66"/>
        <end position="83"/>
    </location>
</feature>
<evidence type="ECO:0000256" key="3">
    <source>
        <dbReference type="ARBA" id="ARBA00022989"/>
    </source>
</evidence>
<feature type="transmembrane region" description="Helical" evidence="5">
    <location>
        <begin position="120"/>
        <end position="142"/>
    </location>
</feature>